<organism evidence="1 2">
    <name type="scientific">Syphacia muris</name>
    <dbReference type="NCBI Taxonomy" id="451379"/>
    <lineage>
        <taxon>Eukaryota</taxon>
        <taxon>Metazoa</taxon>
        <taxon>Ecdysozoa</taxon>
        <taxon>Nematoda</taxon>
        <taxon>Chromadorea</taxon>
        <taxon>Rhabditida</taxon>
        <taxon>Spirurina</taxon>
        <taxon>Oxyuridomorpha</taxon>
        <taxon>Oxyuroidea</taxon>
        <taxon>Oxyuridae</taxon>
        <taxon>Syphacia</taxon>
    </lineage>
</organism>
<evidence type="ECO:0000313" key="1">
    <source>
        <dbReference type="Proteomes" id="UP000046393"/>
    </source>
</evidence>
<dbReference type="Pfam" id="PF05593">
    <property type="entry name" value="RHS_repeat"/>
    <property type="match status" value="1"/>
</dbReference>
<protein>
    <submittedName>
        <fullName evidence="2">RHS repeat protein</fullName>
    </submittedName>
</protein>
<accession>A0A0N5ACH4</accession>
<keyword evidence="1" id="KW-1185">Reference proteome</keyword>
<name>A0A0N5ACH4_9BILA</name>
<proteinExistence type="predicted"/>
<dbReference type="NCBIfam" id="TIGR01643">
    <property type="entry name" value="YD_repeat_2x"/>
    <property type="match status" value="1"/>
</dbReference>
<dbReference type="InterPro" id="IPR031325">
    <property type="entry name" value="RHS_repeat"/>
</dbReference>
<dbReference type="WBParaSite" id="SMUV_0000185001-mRNA-1">
    <property type="protein sequence ID" value="SMUV_0000185001-mRNA-1"/>
    <property type="gene ID" value="SMUV_0000185001"/>
</dbReference>
<dbReference type="Gene3D" id="2.180.10.10">
    <property type="entry name" value="RHS repeat-associated core"/>
    <property type="match status" value="1"/>
</dbReference>
<evidence type="ECO:0000313" key="2">
    <source>
        <dbReference type="WBParaSite" id="SMUV_0000185001-mRNA-1"/>
    </source>
</evidence>
<dbReference type="AlphaFoldDB" id="A0A0N5ACH4"/>
<sequence>MSTTIDRDFNLTGLTTVMGEYWDGDASSYRKLLTRNAYRYDKAGNCIEKETMEGKTGFVYDSLYQLTGVNYPNGSQEHYTYDKADNRLTMTTDTLLETYAYDGANRLTERSI</sequence>
<dbReference type="InterPro" id="IPR006530">
    <property type="entry name" value="YD"/>
</dbReference>
<reference evidence="2" key="1">
    <citation type="submission" date="2017-02" db="UniProtKB">
        <authorList>
            <consortium name="WormBaseParasite"/>
        </authorList>
    </citation>
    <scope>IDENTIFICATION</scope>
</reference>
<dbReference type="Proteomes" id="UP000046393">
    <property type="component" value="Unplaced"/>
</dbReference>